<accession>A0A2C5XAS6</accession>
<dbReference type="GO" id="GO:0005634">
    <property type="term" value="C:nucleus"/>
    <property type="evidence" value="ECO:0007669"/>
    <property type="project" value="UniProtKB-SubCell"/>
</dbReference>
<dbReference type="GO" id="GO:0046872">
    <property type="term" value="F:metal ion binding"/>
    <property type="evidence" value="ECO:0007669"/>
    <property type="project" value="UniProtKB-KW"/>
</dbReference>
<dbReference type="InterPro" id="IPR033315">
    <property type="entry name" value="Fan1-like"/>
</dbReference>
<comment type="cofactor">
    <cofactor evidence="8">
        <name>Mg(2+)</name>
        <dbReference type="ChEBI" id="CHEBI:18420"/>
    </cofactor>
    <cofactor evidence="8">
        <name>Mn(2+)</name>
        <dbReference type="ChEBI" id="CHEBI:29035"/>
    </cofactor>
</comment>
<evidence type="ECO:0000256" key="4">
    <source>
        <dbReference type="ARBA" id="ARBA00022723"/>
    </source>
</evidence>
<evidence type="ECO:0000256" key="2">
    <source>
        <dbReference type="ARBA" id="ARBA00005533"/>
    </source>
</evidence>
<comment type="caution">
    <text evidence="11">The sequence shown here is derived from an EMBL/GenBank/DDBJ whole genome shotgun (WGS) entry which is preliminary data.</text>
</comment>
<feature type="domain" description="VRR-NUC" evidence="10">
    <location>
        <begin position="729"/>
        <end position="870"/>
    </location>
</feature>
<dbReference type="Pfam" id="PF21170">
    <property type="entry name" value="FAN1_TPR"/>
    <property type="match status" value="1"/>
</dbReference>
<feature type="compositionally biased region" description="Low complexity" evidence="9">
    <location>
        <begin position="35"/>
        <end position="44"/>
    </location>
</feature>
<dbReference type="GO" id="GO:0008409">
    <property type="term" value="F:5'-3' exonuclease activity"/>
    <property type="evidence" value="ECO:0007669"/>
    <property type="project" value="TreeGrafter"/>
</dbReference>
<feature type="region of interest" description="Disordered" evidence="9">
    <location>
        <begin position="1"/>
        <end position="56"/>
    </location>
</feature>
<evidence type="ECO:0000256" key="5">
    <source>
        <dbReference type="ARBA" id="ARBA00022801"/>
    </source>
</evidence>
<sequence>MDRFIIRKPRTFEESGEKPAKKKARLSDIEDRSIESVSSAVSIKSESEDTPETELSVLPEGSSLFDDDREAGLVALESSIQFDEAEVVGDLSIKPEKKKGSAKKEDDDTEDTKEHELLWVKGQRSLYVDAFTLTLDTVLTDESHLFDEKELEVFRQWRMLDYQEKYLYVRLFLRKTLAWHRIYRLEYHNDVTDLDGTIQTLERTREFQLPSKNSENKRAEDSREKCMSEINTQFQDMPVCIDDARFEASFTFAESSTKHITTIEDATSLLSLDELKSLAKEVKALGKNKPELRSNLIRATQEQASLLSMGVTQKRSSNIEGNNLESADNDTSAPTCRKQAMLEKIAKITGPCTRLSRQTVKLFERVHLVFYRSNKWTEKSLTTIILAKISQRNFPEYIVHRSAAVFSSRTDVIEFEAALRLQSDVDKLLETGSAGFMRLVEILDAVYPRWKVLIEHEQKRKCTFEDGESAYIRRFSPTHVYTRIVHKGAHVLGRLKNYAREYNLVCELLEQRLFHTARRGSWYQRKALLEEHYMYSVELANASTSKMGSDVLKKKWKNQAIETCEQALQDNDCHVIFHYDLQKRLVKLERQLRIPKRLQHDFGHVSLRVPLQHTVEGIQLKPESEIDSKSPSSKSTRTWWLDELGSDPEATVTVEEMALSWYRKHGGWKGYHAEGGIVRTLFAYLFYDILFLPVANVFQTAFQSCPLDLFTDTFYATRAGEINRRLAVISNGGGNDLVSAVLEREGPRRTCVIGLNWDFSPDDILQLIQCFPPAALAAMCTILAQDYRMRCGGMPDLLLWRERSRPKCGDGDGEADYLLQGVEMLEDSTFGECMFVEVKSANDRVSDTQRLWMHVLGTAGVPVAVCQAVAREVRIV</sequence>
<dbReference type="SMART" id="SM00990">
    <property type="entry name" value="VRR_NUC"/>
    <property type="match status" value="1"/>
</dbReference>
<dbReference type="InterPro" id="IPR049126">
    <property type="entry name" value="FAN1-like_TPR"/>
</dbReference>
<dbReference type="Proteomes" id="UP000222788">
    <property type="component" value="Unassembled WGS sequence"/>
</dbReference>
<keyword evidence="4 8" id="KW-0479">Metal-binding</keyword>
<dbReference type="PANTHER" id="PTHR15749">
    <property type="entry name" value="FANCONI-ASSOCIATED NUCLEASE 1"/>
    <property type="match status" value="1"/>
</dbReference>
<protein>
    <recommendedName>
        <fullName evidence="8">Fanconi-associated nuclease</fullName>
        <ecNumber evidence="8">3.1.4.1</ecNumber>
    </recommendedName>
</protein>
<dbReference type="GO" id="GO:0017108">
    <property type="term" value="F:5'-flap endonuclease activity"/>
    <property type="evidence" value="ECO:0007669"/>
    <property type="project" value="TreeGrafter"/>
</dbReference>
<reference evidence="11 12" key="1">
    <citation type="journal article" date="2013" name="Fungal Biol.">
        <title>Analysis of microsatellite markers in the genome of the plant pathogen Ceratocystis fimbriata.</title>
        <authorList>
            <person name="Simpson M.C."/>
            <person name="Wilken P.M."/>
            <person name="Coetzee M.P."/>
            <person name="Wingfield M.J."/>
            <person name="Wingfield B.D."/>
        </authorList>
    </citation>
    <scope>NUCLEOTIDE SEQUENCE [LARGE SCALE GENOMIC DNA]</scope>
    <source>
        <strain evidence="11 12">CBS 114723</strain>
    </source>
</reference>
<dbReference type="Gene3D" id="3.40.1350.10">
    <property type="match status" value="1"/>
</dbReference>
<keyword evidence="12" id="KW-1185">Reference proteome</keyword>
<name>A0A2C5XAS6_9PEZI</name>
<dbReference type="EC" id="3.1.4.1" evidence="8"/>
<organism evidence="11 12">
    <name type="scientific">Ceratocystis fimbriata CBS 114723</name>
    <dbReference type="NCBI Taxonomy" id="1035309"/>
    <lineage>
        <taxon>Eukaryota</taxon>
        <taxon>Fungi</taxon>
        <taxon>Dikarya</taxon>
        <taxon>Ascomycota</taxon>
        <taxon>Pezizomycotina</taxon>
        <taxon>Sordariomycetes</taxon>
        <taxon>Hypocreomycetidae</taxon>
        <taxon>Microascales</taxon>
        <taxon>Ceratocystidaceae</taxon>
        <taxon>Ceratocystis</taxon>
    </lineage>
</organism>
<dbReference type="Pfam" id="PF08774">
    <property type="entry name" value="VRR_NUC"/>
    <property type="match status" value="1"/>
</dbReference>
<keyword evidence="8" id="KW-0234">DNA repair</keyword>
<dbReference type="OrthoDB" id="76364at2759"/>
<gene>
    <name evidence="11" type="ORF">CFIMG_003050RA</name>
</gene>
<comment type="subcellular location">
    <subcellularLocation>
        <location evidence="8">Nucleus</location>
    </subcellularLocation>
</comment>
<comment type="function">
    <text evidence="8">Nuclease required for the repair of DNA interstrand cross-links (ICL). Acts as a 5'-3' exonuclease that anchors at a cut end of DNA and cleaves DNA successively at every third nucleotide, allowing to excise an ICL from one strand through flanking incisions.</text>
</comment>
<dbReference type="InterPro" id="IPR011856">
    <property type="entry name" value="tRNA_endonuc-like_dom_sf"/>
</dbReference>
<evidence type="ECO:0000256" key="9">
    <source>
        <dbReference type="SAM" id="MobiDB-lite"/>
    </source>
</evidence>
<dbReference type="CDD" id="cd22326">
    <property type="entry name" value="FAN1-like"/>
    <property type="match status" value="1"/>
</dbReference>
<dbReference type="AlphaFoldDB" id="A0A2C5XAS6"/>
<evidence type="ECO:0000256" key="6">
    <source>
        <dbReference type="ARBA" id="ARBA00022842"/>
    </source>
</evidence>
<evidence type="ECO:0000313" key="11">
    <source>
        <dbReference type="EMBL" id="PHH54607.1"/>
    </source>
</evidence>
<dbReference type="GO" id="GO:0036297">
    <property type="term" value="P:interstrand cross-link repair"/>
    <property type="evidence" value="ECO:0007669"/>
    <property type="project" value="InterPro"/>
</dbReference>
<dbReference type="GO" id="GO:0004528">
    <property type="term" value="F:phosphodiesterase I activity"/>
    <property type="evidence" value="ECO:0007669"/>
    <property type="project" value="UniProtKB-EC"/>
</dbReference>
<evidence type="ECO:0000313" key="12">
    <source>
        <dbReference type="Proteomes" id="UP000222788"/>
    </source>
</evidence>
<dbReference type="STRING" id="1035309.A0A2C5XAS6"/>
<evidence type="ECO:0000256" key="3">
    <source>
        <dbReference type="ARBA" id="ARBA00022722"/>
    </source>
</evidence>
<dbReference type="EMBL" id="APWK03000023">
    <property type="protein sequence ID" value="PHH54607.1"/>
    <property type="molecule type" value="Genomic_DNA"/>
</dbReference>
<keyword evidence="7 8" id="KW-0464">Manganese</keyword>
<feature type="compositionally biased region" description="Basic and acidic residues" evidence="9">
    <location>
        <begin position="1"/>
        <end position="34"/>
    </location>
</feature>
<reference evidence="11 12" key="2">
    <citation type="journal article" date="2013" name="IMA Fungus">
        <title>IMA Genome-F 1: Ceratocystis fimbriata: Draft nuclear genome sequence for the plant pathogen, Ceratocystis fimbriata.</title>
        <authorList>
            <person name="Wilken P.M."/>
            <person name="Steenkamp E.T."/>
            <person name="Wingfield M.J."/>
            <person name="de Beer Z.W."/>
            <person name="Wingfield B.D."/>
        </authorList>
    </citation>
    <scope>NUCLEOTIDE SEQUENCE [LARGE SCALE GENOMIC DNA]</scope>
    <source>
        <strain evidence="11 12">CBS 114723</strain>
    </source>
</reference>
<keyword evidence="8" id="KW-0539">Nucleus</keyword>
<proteinExistence type="inferred from homology"/>
<keyword evidence="6 8" id="KW-0460">Magnesium</keyword>
<keyword evidence="8" id="KW-0227">DNA damage</keyword>
<evidence type="ECO:0000256" key="1">
    <source>
        <dbReference type="ARBA" id="ARBA00000983"/>
    </source>
</evidence>
<evidence type="ECO:0000256" key="8">
    <source>
        <dbReference type="RuleBase" id="RU365033"/>
    </source>
</evidence>
<dbReference type="GO" id="GO:0070336">
    <property type="term" value="F:flap-structured DNA binding"/>
    <property type="evidence" value="ECO:0007669"/>
    <property type="project" value="TreeGrafter"/>
</dbReference>
<evidence type="ECO:0000259" key="10">
    <source>
        <dbReference type="SMART" id="SM00990"/>
    </source>
</evidence>
<comment type="catalytic activity">
    <reaction evidence="1 8">
        <text>Hydrolytically removes 5'-nucleotides successively from the 3'-hydroxy termini of 3'-hydroxy-terminated oligonucleotides.</text>
        <dbReference type="EC" id="3.1.4.1"/>
    </reaction>
</comment>
<evidence type="ECO:0000256" key="7">
    <source>
        <dbReference type="ARBA" id="ARBA00023211"/>
    </source>
</evidence>
<keyword evidence="3 8" id="KW-0540">Nuclease</keyword>
<keyword evidence="5 8" id="KW-0378">Hydrolase</keyword>
<dbReference type="PANTHER" id="PTHR15749:SF4">
    <property type="entry name" value="FANCONI-ASSOCIATED NUCLEASE 1"/>
    <property type="match status" value="1"/>
</dbReference>
<dbReference type="InterPro" id="IPR014883">
    <property type="entry name" value="VRR_NUC"/>
</dbReference>
<comment type="similarity">
    <text evidence="2 8">Belongs to the FAN1 family.</text>
</comment>
<dbReference type="InterPro" id="IPR049132">
    <property type="entry name" value="FAN1-like_euk"/>
</dbReference>